<gene>
    <name evidence="2" type="ORF">MKW98_005159</name>
</gene>
<dbReference type="Proteomes" id="UP001202328">
    <property type="component" value="Unassembled WGS sequence"/>
</dbReference>
<evidence type="ECO:0000313" key="3">
    <source>
        <dbReference type="Proteomes" id="UP001202328"/>
    </source>
</evidence>
<accession>A0AAD4X4V5</accession>
<proteinExistence type="predicted"/>
<keyword evidence="1" id="KW-1133">Transmembrane helix</keyword>
<keyword evidence="1" id="KW-0472">Membrane</keyword>
<comment type="caution">
    <text evidence="2">The sequence shown here is derived from an EMBL/GenBank/DDBJ whole genome shotgun (WGS) entry which is preliminary data.</text>
</comment>
<protein>
    <submittedName>
        <fullName evidence="2">Uncharacterized protein</fullName>
    </submittedName>
</protein>
<dbReference type="EMBL" id="JAJJMB010017633">
    <property type="protein sequence ID" value="KAI3836826.1"/>
    <property type="molecule type" value="Genomic_DNA"/>
</dbReference>
<evidence type="ECO:0000256" key="1">
    <source>
        <dbReference type="SAM" id="Phobius"/>
    </source>
</evidence>
<evidence type="ECO:0000313" key="2">
    <source>
        <dbReference type="EMBL" id="KAI3836826.1"/>
    </source>
</evidence>
<dbReference type="AlphaFoldDB" id="A0AAD4X4V5"/>
<reference evidence="2" key="1">
    <citation type="submission" date="2022-04" db="EMBL/GenBank/DDBJ databases">
        <title>A functionally conserved STORR gene fusion in Papaver species that diverged 16.8 million years ago.</title>
        <authorList>
            <person name="Catania T."/>
        </authorList>
    </citation>
    <scope>NUCLEOTIDE SEQUENCE</scope>
    <source>
        <strain evidence="2">S-188037</strain>
    </source>
</reference>
<name>A0AAD4X4V5_9MAGN</name>
<feature type="transmembrane region" description="Helical" evidence="1">
    <location>
        <begin position="12"/>
        <end position="33"/>
    </location>
</feature>
<keyword evidence="1" id="KW-0812">Transmembrane</keyword>
<sequence length="62" mass="6953">MILSEKPHFFVGIVWVDLLLQWPICISNVYGIVNKKIMVLTTTKSSTVNLATRPPKGKIIEA</sequence>
<organism evidence="2 3">
    <name type="scientific">Papaver atlanticum</name>
    <dbReference type="NCBI Taxonomy" id="357466"/>
    <lineage>
        <taxon>Eukaryota</taxon>
        <taxon>Viridiplantae</taxon>
        <taxon>Streptophyta</taxon>
        <taxon>Embryophyta</taxon>
        <taxon>Tracheophyta</taxon>
        <taxon>Spermatophyta</taxon>
        <taxon>Magnoliopsida</taxon>
        <taxon>Ranunculales</taxon>
        <taxon>Papaveraceae</taxon>
        <taxon>Papaveroideae</taxon>
        <taxon>Papaver</taxon>
    </lineage>
</organism>
<keyword evidence="3" id="KW-1185">Reference proteome</keyword>